<evidence type="ECO:0000256" key="5">
    <source>
        <dbReference type="ARBA" id="ARBA00022759"/>
    </source>
</evidence>
<keyword evidence="3" id="KW-0548">Nucleotidyltransferase</keyword>
<dbReference type="GO" id="GO:0006508">
    <property type="term" value="P:proteolysis"/>
    <property type="evidence" value="ECO:0007669"/>
    <property type="project" value="UniProtKB-KW"/>
</dbReference>
<evidence type="ECO:0000256" key="7">
    <source>
        <dbReference type="ARBA" id="ARBA00022918"/>
    </source>
</evidence>
<keyword evidence="5" id="KW-0255">Endonuclease</keyword>
<dbReference type="SUPFAM" id="SSF53098">
    <property type="entry name" value="Ribonuclease H-like"/>
    <property type="match status" value="1"/>
</dbReference>
<dbReference type="GO" id="GO:0015074">
    <property type="term" value="P:DNA integration"/>
    <property type="evidence" value="ECO:0007669"/>
    <property type="project" value="InterPro"/>
</dbReference>
<organism evidence="9 10">
    <name type="scientific">Vitis vinifera</name>
    <name type="common">Grape</name>
    <dbReference type="NCBI Taxonomy" id="29760"/>
    <lineage>
        <taxon>Eukaryota</taxon>
        <taxon>Viridiplantae</taxon>
        <taxon>Streptophyta</taxon>
        <taxon>Embryophyta</taxon>
        <taxon>Tracheophyta</taxon>
        <taxon>Spermatophyta</taxon>
        <taxon>Magnoliopsida</taxon>
        <taxon>eudicotyledons</taxon>
        <taxon>Gunneridae</taxon>
        <taxon>Pentapetalae</taxon>
        <taxon>rosids</taxon>
        <taxon>Vitales</taxon>
        <taxon>Vitaceae</taxon>
        <taxon>Viteae</taxon>
        <taxon>Vitis</taxon>
    </lineage>
</organism>
<keyword evidence="7" id="KW-0695">RNA-directed DNA polymerase</keyword>
<dbReference type="InterPro" id="IPR041588">
    <property type="entry name" value="Integrase_H2C2"/>
</dbReference>
<feature type="domain" description="Integrase catalytic" evidence="8">
    <location>
        <begin position="625"/>
        <end position="784"/>
    </location>
</feature>
<dbReference type="InterPro" id="IPR036397">
    <property type="entry name" value="RNaseH_sf"/>
</dbReference>
<accession>A0A438IEJ7</accession>
<gene>
    <name evidence="9" type="primary">POL_26</name>
    <name evidence="9" type="ORF">CK203_025506</name>
</gene>
<dbReference type="EMBL" id="QGNW01000116">
    <property type="protein sequence ID" value="RVW95158.1"/>
    <property type="molecule type" value="Genomic_DNA"/>
</dbReference>
<dbReference type="Gene3D" id="3.30.70.270">
    <property type="match status" value="3"/>
</dbReference>
<dbReference type="GO" id="GO:0004519">
    <property type="term" value="F:endonuclease activity"/>
    <property type="evidence" value="ECO:0007669"/>
    <property type="project" value="UniProtKB-KW"/>
</dbReference>
<proteinExistence type="predicted"/>
<dbReference type="InterPro" id="IPR001584">
    <property type="entry name" value="Integrase_cat-core"/>
</dbReference>
<name>A0A438IEJ7_VITVI</name>
<dbReference type="PANTHER" id="PTHR37984:SF5">
    <property type="entry name" value="PROTEIN NYNRIN-LIKE"/>
    <property type="match status" value="1"/>
</dbReference>
<evidence type="ECO:0000256" key="4">
    <source>
        <dbReference type="ARBA" id="ARBA00022722"/>
    </source>
</evidence>
<dbReference type="Proteomes" id="UP000288805">
    <property type="component" value="Unassembled WGS sequence"/>
</dbReference>
<dbReference type="InterPro" id="IPR050951">
    <property type="entry name" value="Retrovirus_Pol_polyprotein"/>
</dbReference>
<evidence type="ECO:0000256" key="1">
    <source>
        <dbReference type="ARBA" id="ARBA00022670"/>
    </source>
</evidence>
<dbReference type="InterPro" id="IPR012337">
    <property type="entry name" value="RNaseH-like_sf"/>
</dbReference>
<dbReference type="Gene3D" id="3.10.10.10">
    <property type="entry name" value="HIV Type 1 Reverse Transcriptase, subunit A, domain 1"/>
    <property type="match status" value="1"/>
</dbReference>
<dbReference type="Pfam" id="PF00665">
    <property type="entry name" value="rve"/>
    <property type="match status" value="1"/>
</dbReference>
<dbReference type="InterPro" id="IPR000477">
    <property type="entry name" value="RT_dom"/>
</dbReference>
<keyword evidence="1" id="KW-0645">Protease</keyword>
<sequence>MTQEETQSIQNILRSNHDIFAWTHSDMKGIHPSIASHKLNVFPAARPIRQKIRRFHPDRQKLSKMKLTNCWKPDSSESFPLPRIDQIVDSTSGQGMLSFLDAFSGYHQIPMSPDDEEKTAFITPHGLYCYKVMPFGLKNAGATYQRLMTKIFKPLIGRSVEYDMKLNPSKCAFGVSAGKFLGFMVSQRGIEVSPDQVKAVMETPPPRNKKELQRLTGKLVALGRFIARFTDELRPFFLAIRKAGTQGWTDNCQNALERIKHCLMHPPILSSPIPKEKLYMYLAVSEWAISAVYSAALHQRSRNLSTMSAGHWQIILHKPDLTGRMLQWAIELSEFGIEFQPRLSKKGQVMADFVLEYSRRPNQHHESSEQEWWTLRVDGASRSSGSGVGLYYSPQLGNIWSKPSGWDSPRLTMSRIRGHPVRIGPRPCSIRLQTPDLQRLATSGKAHVQKEYEAKDSRMARYLAKVRSTLQQFTEWTIEKIKRADNRHADALAGIAASLLSKKPFYCPYIISPDRHFTQDLNKRTKSGCSCPFHPDWGAPVQAIFTGPYLRCLGHSEAQYVLAELHEGICGNHTGGRSLAHRAHSQGYYWPTMKKDAAAYVQKCDKCQRYAPIPHMPSAALKSVSSPWPFAQWGMDIVGPLPAAPAQKKFLLVATDYFSKWVEAEAYASIKDKDVTKFVWKNIVCRFGIPQIIIADNGPQFDSIAFRNFCSELNIRNSYSTPRYPQSNGQAEATNKTLINALKKRLEQAKGKWVEELPGVLWAYRTTPGRPTGNTPFALTYGMDAVIPTEIGLPTIRTDAAKQKDANTELGRNLDWADEVRESASIRMADYQQRASAHYNRKVRPRNFKNGTLVLRKVFENTAEVGAGKFQANWEGPYIVSKANENGAYHLQKLDGTPLLRPWNVFNLKQYYQ</sequence>
<dbReference type="FunFam" id="3.10.10.10:FF:000007">
    <property type="entry name" value="Retrovirus-related Pol polyprotein from transposon 17.6-like Protein"/>
    <property type="match status" value="1"/>
</dbReference>
<evidence type="ECO:0000256" key="2">
    <source>
        <dbReference type="ARBA" id="ARBA00022679"/>
    </source>
</evidence>
<dbReference type="CDD" id="cd01647">
    <property type="entry name" value="RT_LTR"/>
    <property type="match status" value="1"/>
</dbReference>
<reference evidence="9 10" key="1">
    <citation type="journal article" date="2018" name="PLoS Genet.">
        <title>Population sequencing reveals clonal diversity and ancestral inbreeding in the grapevine cultivar Chardonnay.</title>
        <authorList>
            <person name="Roach M.J."/>
            <person name="Johnson D.L."/>
            <person name="Bohlmann J."/>
            <person name="van Vuuren H.J."/>
            <person name="Jones S.J."/>
            <person name="Pretorius I.S."/>
            <person name="Schmidt S.A."/>
            <person name="Borneman A.R."/>
        </authorList>
    </citation>
    <scope>NUCLEOTIDE SEQUENCE [LARGE SCALE GENOMIC DNA]</scope>
    <source>
        <strain evidence="10">cv. Chardonnay</strain>
        <tissue evidence="9">Leaf</tissue>
    </source>
</reference>
<evidence type="ECO:0000259" key="8">
    <source>
        <dbReference type="PROSITE" id="PS50994"/>
    </source>
</evidence>
<dbReference type="Gene3D" id="3.30.420.10">
    <property type="entry name" value="Ribonuclease H-like superfamily/Ribonuclease H"/>
    <property type="match status" value="2"/>
</dbReference>
<dbReference type="GO" id="GO:0003676">
    <property type="term" value="F:nucleic acid binding"/>
    <property type="evidence" value="ECO:0007669"/>
    <property type="project" value="InterPro"/>
</dbReference>
<dbReference type="Gene3D" id="1.10.340.70">
    <property type="match status" value="1"/>
</dbReference>
<keyword evidence="2" id="KW-0808">Transferase</keyword>
<protein>
    <submittedName>
        <fullName evidence="9">Retrovirus-related Pol polyprotein from transposon 412</fullName>
    </submittedName>
</protein>
<comment type="caution">
    <text evidence="9">The sequence shown here is derived from an EMBL/GenBank/DDBJ whole genome shotgun (WGS) entry which is preliminary data.</text>
</comment>
<dbReference type="GO" id="GO:0008233">
    <property type="term" value="F:peptidase activity"/>
    <property type="evidence" value="ECO:0007669"/>
    <property type="project" value="UniProtKB-KW"/>
</dbReference>
<dbReference type="AlphaFoldDB" id="A0A438IEJ7"/>
<evidence type="ECO:0000256" key="3">
    <source>
        <dbReference type="ARBA" id="ARBA00022695"/>
    </source>
</evidence>
<keyword evidence="6" id="KW-0378">Hydrolase</keyword>
<evidence type="ECO:0000256" key="6">
    <source>
        <dbReference type="ARBA" id="ARBA00022801"/>
    </source>
</evidence>
<keyword evidence="4" id="KW-0540">Nuclease</keyword>
<evidence type="ECO:0000313" key="10">
    <source>
        <dbReference type="Proteomes" id="UP000288805"/>
    </source>
</evidence>
<dbReference type="PROSITE" id="PS50994">
    <property type="entry name" value="INTEGRASE"/>
    <property type="match status" value="1"/>
</dbReference>
<dbReference type="SUPFAM" id="SSF56672">
    <property type="entry name" value="DNA/RNA polymerases"/>
    <property type="match status" value="1"/>
</dbReference>
<dbReference type="GO" id="GO:0003964">
    <property type="term" value="F:RNA-directed DNA polymerase activity"/>
    <property type="evidence" value="ECO:0007669"/>
    <property type="project" value="UniProtKB-KW"/>
</dbReference>
<evidence type="ECO:0000313" key="9">
    <source>
        <dbReference type="EMBL" id="RVW95158.1"/>
    </source>
</evidence>
<dbReference type="Pfam" id="PF00078">
    <property type="entry name" value="RVT_1"/>
    <property type="match status" value="1"/>
</dbReference>
<dbReference type="Pfam" id="PF17921">
    <property type="entry name" value="Integrase_H2C2"/>
    <property type="match status" value="1"/>
</dbReference>
<dbReference type="InterPro" id="IPR043128">
    <property type="entry name" value="Rev_trsase/Diguanyl_cyclase"/>
</dbReference>
<dbReference type="InterPro" id="IPR043502">
    <property type="entry name" value="DNA/RNA_pol_sf"/>
</dbReference>
<dbReference type="PANTHER" id="PTHR37984">
    <property type="entry name" value="PROTEIN CBG26694"/>
    <property type="match status" value="1"/>
</dbReference>